<sequence>MKKIRKPIQIAALRFEKPSAIAGEPGSIETEVVALCDDGSIWTILGNDNEWVPLPPIPQDQLREDWLAAVGEELVSGFLVQRNAISGILEEYRQELRLAFNSHESAKDAAKAVNAKLQAHR</sequence>
<organism evidence="1 2">
    <name type="scientific">Massilia aerilata</name>
    <dbReference type="NCBI Taxonomy" id="453817"/>
    <lineage>
        <taxon>Bacteria</taxon>
        <taxon>Pseudomonadati</taxon>
        <taxon>Pseudomonadota</taxon>
        <taxon>Betaproteobacteria</taxon>
        <taxon>Burkholderiales</taxon>
        <taxon>Oxalobacteraceae</taxon>
        <taxon>Telluria group</taxon>
        <taxon>Massilia</taxon>
    </lineage>
</organism>
<accession>A0ABW0S1C9</accession>
<comment type="caution">
    <text evidence="1">The sequence shown here is derived from an EMBL/GenBank/DDBJ whole genome shotgun (WGS) entry which is preliminary data.</text>
</comment>
<gene>
    <name evidence="1" type="ORF">ACFPO9_17420</name>
</gene>
<keyword evidence="2" id="KW-1185">Reference proteome</keyword>
<dbReference type="Proteomes" id="UP001596086">
    <property type="component" value="Unassembled WGS sequence"/>
</dbReference>
<dbReference type="RefSeq" id="WP_379772683.1">
    <property type="nucleotide sequence ID" value="NZ_JBHSMZ010000014.1"/>
</dbReference>
<protein>
    <submittedName>
        <fullName evidence="1">Uncharacterized protein</fullName>
    </submittedName>
</protein>
<evidence type="ECO:0000313" key="2">
    <source>
        <dbReference type="Proteomes" id="UP001596086"/>
    </source>
</evidence>
<evidence type="ECO:0000313" key="1">
    <source>
        <dbReference type="EMBL" id="MFC5550299.1"/>
    </source>
</evidence>
<dbReference type="EMBL" id="JBHSMZ010000014">
    <property type="protein sequence ID" value="MFC5550299.1"/>
    <property type="molecule type" value="Genomic_DNA"/>
</dbReference>
<reference evidence="2" key="1">
    <citation type="journal article" date="2019" name="Int. J. Syst. Evol. Microbiol.">
        <title>The Global Catalogue of Microorganisms (GCM) 10K type strain sequencing project: providing services to taxonomists for standard genome sequencing and annotation.</title>
        <authorList>
            <consortium name="The Broad Institute Genomics Platform"/>
            <consortium name="The Broad Institute Genome Sequencing Center for Infectious Disease"/>
            <person name="Wu L."/>
            <person name="Ma J."/>
        </authorList>
    </citation>
    <scope>NUCLEOTIDE SEQUENCE [LARGE SCALE GENOMIC DNA]</scope>
    <source>
        <strain evidence="2">CGMCC 4.5798</strain>
    </source>
</reference>
<proteinExistence type="predicted"/>
<name>A0ABW0S1C9_9BURK</name>